<sequence length="130" mass="15066">MEKSELPFDPMAYWNFRSGLITVDGVICKGNKVLIPSVMRRHVVEKIHPSHLGVENSIQNASDTLFWPSIRAYVKAACEHCPVCAQYADQHQKEPMLSHPVPDWPWQYITQDILKHNSRYYLVTVDHYSD</sequence>
<dbReference type="Proteomes" id="UP001208570">
    <property type="component" value="Unassembled WGS sequence"/>
</dbReference>
<evidence type="ECO:0000259" key="1">
    <source>
        <dbReference type="Pfam" id="PF17921"/>
    </source>
</evidence>
<proteinExistence type="predicted"/>
<dbReference type="InterPro" id="IPR041588">
    <property type="entry name" value="Integrase_H2C2"/>
</dbReference>
<feature type="domain" description="Integrase zinc-binding" evidence="1">
    <location>
        <begin position="35"/>
        <end position="88"/>
    </location>
</feature>
<dbReference type="AlphaFoldDB" id="A0AAD9KBD8"/>
<reference evidence="2" key="1">
    <citation type="journal article" date="2023" name="Mol. Biol. Evol.">
        <title>Third-Generation Sequencing Reveals the Adaptive Role of the Epigenome in Three Deep-Sea Polychaetes.</title>
        <authorList>
            <person name="Perez M."/>
            <person name="Aroh O."/>
            <person name="Sun Y."/>
            <person name="Lan Y."/>
            <person name="Juniper S.K."/>
            <person name="Young C.R."/>
            <person name="Angers B."/>
            <person name="Qian P.Y."/>
        </authorList>
    </citation>
    <scope>NUCLEOTIDE SEQUENCE</scope>
    <source>
        <strain evidence="2">P08H-3</strain>
    </source>
</reference>
<comment type="caution">
    <text evidence="2">The sequence shown here is derived from an EMBL/GenBank/DDBJ whole genome shotgun (WGS) entry which is preliminary data.</text>
</comment>
<dbReference type="Pfam" id="PF17921">
    <property type="entry name" value="Integrase_H2C2"/>
    <property type="match status" value="1"/>
</dbReference>
<dbReference type="InterPro" id="IPR050951">
    <property type="entry name" value="Retrovirus_Pol_polyprotein"/>
</dbReference>
<dbReference type="FunFam" id="1.10.340.70:FF:000004">
    <property type="entry name" value="Retrovirus-related Pol polyprotein from transposon 297-like Protein"/>
    <property type="match status" value="1"/>
</dbReference>
<dbReference type="PANTHER" id="PTHR37984">
    <property type="entry name" value="PROTEIN CBG26694"/>
    <property type="match status" value="1"/>
</dbReference>
<evidence type="ECO:0000313" key="3">
    <source>
        <dbReference type="Proteomes" id="UP001208570"/>
    </source>
</evidence>
<keyword evidence="3" id="KW-1185">Reference proteome</keyword>
<protein>
    <recommendedName>
        <fullName evidence="1">Integrase zinc-binding domain-containing protein</fullName>
    </recommendedName>
</protein>
<accession>A0AAD9KBD8</accession>
<gene>
    <name evidence="2" type="ORF">LSH36_19g02039</name>
</gene>
<dbReference type="PANTHER" id="PTHR37984:SF8">
    <property type="entry name" value="CCHC-TYPE DOMAIN-CONTAINING PROTEIN"/>
    <property type="match status" value="1"/>
</dbReference>
<organism evidence="2 3">
    <name type="scientific">Paralvinella palmiformis</name>
    <dbReference type="NCBI Taxonomy" id="53620"/>
    <lineage>
        <taxon>Eukaryota</taxon>
        <taxon>Metazoa</taxon>
        <taxon>Spiralia</taxon>
        <taxon>Lophotrochozoa</taxon>
        <taxon>Annelida</taxon>
        <taxon>Polychaeta</taxon>
        <taxon>Sedentaria</taxon>
        <taxon>Canalipalpata</taxon>
        <taxon>Terebellida</taxon>
        <taxon>Terebelliformia</taxon>
        <taxon>Alvinellidae</taxon>
        <taxon>Paralvinella</taxon>
    </lineage>
</organism>
<dbReference type="Gene3D" id="1.10.340.70">
    <property type="match status" value="1"/>
</dbReference>
<evidence type="ECO:0000313" key="2">
    <source>
        <dbReference type="EMBL" id="KAK2168207.1"/>
    </source>
</evidence>
<name>A0AAD9KBD8_9ANNE</name>
<dbReference type="EMBL" id="JAODUP010000019">
    <property type="protein sequence ID" value="KAK2168207.1"/>
    <property type="molecule type" value="Genomic_DNA"/>
</dbReference>